<proteinExistence type="predicted"/>
<comment type="caution">
    <text evidence="1">The sequence shown here is derived from an EMBL/GenBank/DDBJ whole genome shotgun (WGS) entry which is preliminary data.</text>
</comment>
<organism evidence="1 2">
    <name type="scientific">Pseudorhizobium endolithicum</name>
    <dbReference type="NCBI Taxonomy" id="1191678"/>
    <lineage>
        <taxon>Bacteria</taxon>
        <taxon>Pseudomonadati</taxon>
        <taxon>Pseudomonadota</taxon>
        <taxon>Alphaproteobacteria</taxon>
        <taxon>Hyphomicrobiales</taxon>
        <taxon>Rhizobiaceae</taxon>
        <taxon>Rhizobium/Agrobacterium group</taxon>
        <taxon>Pseudorhizobium</taxon>
    </lineage>
</organism>
<gene>
    <name evidence="1" type="ORF">REJC140_02592</name>
</gene>
<dbReference type="RefSeq" id="WP_142521429.1">
    <property type="nucleotide sequence ID" value="NZ_CABFWF030000006.1"/>
</dbReference>
<reference evidence="1 2" key="1">
    <citation type="submission" date="2020-11" db="EMBL/GenBank/DDBJ databases">
        <authorList>
            <person name="Lassalle F."/>
        </authorList>
    </citation>
    <scope>NUCLEOTIDE SEQUENCE [LARGE SCALE GENOMIC DNA]</scope>
    <source>
        <strain evidence="1 2">JC140</strain>
    </source>
</reference>
<evidence type="ECO:0000313" key="2">
    <source>
        <dbReference type="Proteomes" id="UP000606921"/>
    </source>
</evidence>
<accession>A0ABM8PG80</accession>
<sequence>MVIGPPPYLPPAVRKAWDRAEIDLEGPFGSADFASKVAHVSVDGAIIDVQYDASTLLRIVEVLDAFAIPALFASGGRPAAGGGFAFSAEPEAINAVVRHLLVSEEKTMQ</sequence>
<evidence type="ECO:0000313" key="1">
    <source>
        <dbReference type="EMBL" id="CAD7028165.1"/>
    </source>
</evidence>
<name>A0ABM8PG80_9HYPH</name>
<dbReference type="EMBL" id="CABFWF030000006">
    <property type="protein sequence ID" value="CAD7028165.1"/>
    <property type="molecule type" value="Genomic_DNA"/>
</dbReference>
<keyword evidence="2" id="KW-1185">Reference proteome</keyword>
<protein>
    <submittedName>
        <fullName evidence="1">Uncharacterized protein</fullName>
    </submittedName>
</protein>
<dbReference type="Proteomes" id="UP000606921">
    <property type="component" value="Unassembled WGS sequence"/>
</dbReference>